<reference evidence="2" key="2">
    <citation type="submission" date="2023-01" db="EMBL/GenBank/DDBJ databases">
        <authorList>
            <person name="Sun Q."/>
            <person name="Evtushenko L."/>
        </authorList>
    </citation>
    <scope>NUCLEOTIDE SEQUENCE</scope>
    <source>
        <strain evidence="2">VKM Ac-1940</strain>
    </source>
</reference>
<name>A0A9W6M5K7_9MICO</name>
<dbReference type="EMBL" id="BSER01000007">
    <property type="protein sequence ID" value="GLJ94936.1"/>
    <property type="molecule type" value="Genomic_DNA"/>
</dbReference>
<sequence length="280" mass="31420">MDIRGWIDAHGGIAHRQQVLDAGASLPQLRRAITDGRVRRVRRYWLATPMAPPDLVAAASATARIACVTAARHRGWWMPPDAPADLHLHLDAGARVPRATQPITLHWRRPIVPVSTFSLVESVVDTLRHVADCLPREQALVLWESAVRTHRIPRDELGRVRWRSTAADELCAMASGLSDSGIETIFVHRLRPWGLEIRQQVRLAGHDVDALIAERLVVQLDGFAFHSSSADRTRDLAHDRALMALGYRVLRFSYAEIVYDWPAVEASITRALAQRFHLAH</sequence>
<dbReference type="Pfam" id="PF04480">
    <property type="entry name" value="DUF559"/>
    <property type="match status" value="1"/>
</dbReference>
<dbReference type="InterPro" id="IPR007569">
    <property type="entry name" value="DUF559"/>
</dbReference>
<gene>
    <name evidence="2" type="ORF">GCM10017591_09980</name>
</gene>
<protein>
    <recommendedName>
        <fullName evidence="1">DUF559 domain-containing protein</fullName>
    </recommendedName>
</protein>
<feature type="domain" description="DUF559" evidence="1">
    <location>
        <begin position="194"/>
        <end position="272"/>
    </location>
</feature>
<comment type="caution">
    <text evidence="2">The sequence shown here is derived from an EMBL/GenBank/DDBJ whole genome shotgun (WGS) entry which is preliminary data.</text>
</comment>
<evidence type="ECO:0000313" key="2">
    <source>
        <dbReference type="EMBL" id="GLJ94936.1"/>
    </source>
</evidence>
<dbReference type="Gene3D" id="3.40.960.10">
    <property type="entry name" value="VSR Endonuclease"/>
    <property type="match status" value="1"/>
</dbReference>
<organism evidence="2 3">
    <name type="scientific">Microbacterium dextranolyticum</name>
    <dbReference type="NCBI Taxonomy" id="36806"/>
    <lineage>
        <taxon>Bacteria</taxon>
        <taxon>Bacillati</taxon>
        <taxon>Actinomycetota</taxon>
        <taxon>Actinomycetes</taxon>
        <taxon>Micrococcales</taxon>
        <taxon>Microbacteriaceae</taxon>
        <taxon>Microbacterium</taxon>
    </lineage>
</organism>
<dbReference type="SUPFAM" id="SSF52980">
    <property type="entry name" value="Restriction endonuclease-like"/>
    <property type="match status" value="1"/>
</dbReference>
<evidence type="ECO:0000259" key="1">
    <source>
        <dbReference type="Pfam" id="PF04480"/>
    </source>
</evidence>
<dbReference type="InterPro" id="IPR011335">
    <property type="entry name" value="Restrct_endonuc-II-like"/>
</dbReference>
<evidence type="ECO:0000313" key="3">
    <source>
        <dbReference type="Proteomes" id="UP001142291"/>
    </source>
</evidence>
<accession>A0A9W6M5K7</accession>
<dbReference type="AlphaFoldDB" id="A0A9W6M5K7"/>
<dbReference type="RefSeq" id="WP_204964400.1">
    <property type="nucleotide sequence ID" value="NZ_BAAAUR010000004.1"/>
</dbReference>
<dbReference type="Proteomes" id="UP001142291">
    <property type="component" value="Unassembled WGS sequence"/>
</dbReference>
<proteinExistence type="predicted"/>
<reference evidence="2" key="1">
    <citation type="journal article" date="2014" name="Int. J. Syst. Evol. Microbiol.">
        <title>Complete genome sequence of Corynebacterium casei LMG S-19264T (=DSM 44701T), isolated from a smear-ripened cheese.</title>
        <authorList>
            <consortium name="US DOE Joint Genome Institute (JGI-PGF)"/>
            <person name="Walter F."/>
            <person name="Albersmeier A."/>
            <person name="Kalinowski J."/>
            <person name="Ruckert C."/>
        </authorList>
    </citation>
    <scope>NUCLEOTIDE SEQUENCE</scope>
    <source>
        <strain evidence="2">VKM Ac-1940</strain>
    </source>
</reference>
<keyword evidence="3" id="KW-1185">Reference proteome</keyword>